<dbReference type="InterPro" id="IPR053772">
    <property type="entry name" value="At1g61320/At1g61330-like"/>
</dbReference>
<accession>A0AAD7KZV1</accession>
<dbReference type="InterPro" id="IPR001810">
    <property type="entry name" value="F-box_dom"/>
</dbReference>
<dbReference type="Proteomes" id="UP001163823">
    <property type="component" value="Chromosome 12"/>
</dbReference>
<evidence type="ECO:0000313" key="3">
    <source>
        <dbReference type="Proteomes" id="UP001163823"/>
    </source>
</evidence>
<dbReference type="PROSITE" id="PS50181">
    <property type="entry name" value="FBOX"/>
    <property type="match status" value="1"/>
</dbReference>
<gene>
    <name evidence="2" type="ORF">O6P43_029269</name>
</gene>
<comment type="caution">
    <text evidence="2">The sequence shown here is derived from an EMBL/GenBank/DDBJ whole genome shotgun (WGS) entry which is preliminary data.</text>
</comment>
<dbReference type="PANTHER" id="PTHR34145">
    <property type="entry name" value="OS02G0105600 PROTEIN"/>
    <property type="match status" value="1"/>
</dbReference>
<dbReference type="PANTHER" id="PTHR34145:SF28">
    <property type="entry name" value="F-BOX DOMAIN-CONTAINING PROTEIN"/>
    <property type="match status" value="1"/>
</dbReference>
<proteinExistence type="predicted"/>
<dbReference type="SUPFAM" id="SSF52058">
    <property type="entry name" value="L domain-like"/>
    <property type="match status" value="1"/>
</dbReference>
<dbReference type="InterPro" id="IPR032675">
    <property type="entry name" value="LRR_dom_sf"/>
</dbReference>
<dbReference type="Pfam" id="PF00646">
    <property type="entry name" value="F-box"/>
    <property type="match status" value="1"/>
</dbReference>
<organism evidence="2 3">
    <name type="scientific">Quillaja saponaria</name>
    <name type="common">Soap bark tree</name>
    <dbReference type="NCBI Taxonomy" id="32244"/>
    <lineage>
        <taxon>Eukaryota</taxon>
        <taxon>Viridiplantae</taxon>
        <taxon>Streptophyta</taxon>
        <taxon>Embryophyta</taxon>
        <taxon>Tracheophyta</taxon>
        <taxon>Spermatophyta</taxon>
        <taxon>Magnoliopsida</taxon>
        <taxon>eudicotyledons</taxon>
        <taxon>Gunneridae</taxon>
        <taxon>Pentapetalae</taxon>
        <taxon>rosids</taxon>
        <taxon>fabids</taxon>
        <taxon>Fabales</taxon>
        <taxon>Quillajaceae</taxon>
        <taxon>Quillaja</taxon>
    </lineage>
</organism>
<protein>
    <submittedName>
        <fullName evidence="2">F-box protein</fullName>
    </submittedName>
</protein>
<dbReference type="SUPFAM" id="SSF81383">
    <property type="entry name" value="F-box domain"/>
    <property type="match status" value="1"/>
</dbReference>
<name>A0AAD7KZV1_QUISA</name>
<sequence length="507" mass="58400">MRRTRRRTEIGVFNEADLISVLPDPLLCSIISYLPVDDAVRTSILSKRWRPLWRYTSHLDLDPVHLVRPKFRSVFACDDFDDTMDDIIYDTEVKEEMRKIVPTINSILYQHCGELTCCRISHFEDICESNQLEKWVKCLVEEKVVRDLTLRCRNYYGPIQSETEGYDLKLNLPLSTFSRSLCTLELINYTMISSSPFEGCQNLRNLKLKNVFLADEILNEVLSSCMSLESLSIKSCVLLKEVMICNPNLKVLELQDIDVQKIDICAENLTVLVLGSLICPVKGLVIDSPSLRVFSIYCSPGTGRMNPDPDPDPDNEKGPLLKTKEILEHCSDLLRYEDTSRPNIFEKLFSLTIDLDLNNVREAMALSYVLRTCNYLRNLEITERVIKEKEAEYTSSKGCRLPYPKSKFWERRELCDCVTHKLKSVCIRDFKGEKQELEFGKYLITRASVMERFTIFCARDCSVEGVTATRNLLSLPRASFGVSIEVKTEEAFPLEDDRSLRGWCLNF</sequence>
<evidence type="ECO:0000259" key="1">
    <source>
        <dbReference type="PROSITE" id="PS50181"/>
    </source>
</evidence>
<reference evidence="2" key="1">
    <citation type="journal article" date="2023" name="Science">
        <title>Elucidation of the pathway for biosynthesis of saponin adjuvants from the soapbark tree.</title>
        <authorList>
            <person name="Reed J."/>
            <person name="Orme A."/>
            <person name="El-Demerdash A."/>
            <person name="Owen C."/>
            <person name="Martin L.B.B."/>
            <person name="Misra R.C."/>
            <person name="Kikuchi S."/>
            <person name="Rejzek M."/>
            <person name="Martin A.C."/>
            <person name="Harkess A."/>
            <person name="Leebens-Mack J."/>
            <person name="Louveau T."/>
            <person name="Stephenson M.J."/>
            <person name="Osbourn A."/>
        </authorList>
    </citation>
    <scope>NUCLEOTIDE SEQUENCE</scope>
    <source>
        <strain evidence="2">S10</strain>
    </source>
</reference>
<dbReference type="Gene3D" id="1.20.1280.50">
    <property type="match status" value="1"/>
</dbReference>
<dbReference type="Gene3D" id="3.80.10.10">
    <property type="entry name" value="Ribonuclease Inhibitor"/>
    <property type="match status" value="1"/>
</dbReference>
<dbReference type="AlphaFoldDB" id="A0AAD7KZV1"/>
<dbReference type="EMBL" id="JARAOO010000012">
    <property type="protein sequence ID" value="KAJ7948842.1"/>
    <property type="molecule type" value="Genomic_DNA"/>
</dbReference>
<feature type="domain" description="F-box" evidence="1">
    <location>
        <begin position="16"/>
        <end position="52"/>
    </location>
</feature>
<dbReference type="Pfam" id="PF08387">
    <property type="entry name" value="FBD"/>
    <property type="match status" value="1"/>
</dbReference>
<dbReference type="CDD" id="cd22160">
    <property type="entry name" value="F-box_AtFBL13-like"/>
    <property type="match status" value="1"/>
</dbReference>
<dbReference type="Pfam" id="PF24758">
    <property type="entry name" value="LRR_At5g56370"/>
    <property type="match status" value="1"/>
</dbReference>
<keyword evidence="3" id="KW-1185">Reference proteome</keyword>
<evidence type="ECO:0000313" key="2">
    <source>
        <dbReference type="EMBL" id="KAJ7948842.1"/>
    </source>
</evidence>
<dbReference type="InterPro" id="IPR053781">
    <property type="entry name" value="F-box_AtFBL13-like"/>
</dbReference>
<dbReference type="InterPro" id="IPR006566">
    <property type="entry name" value="FBD"/>
</dbReference>
<dbReference type="InterPro" id="IPR036047">
    <property type="entry name" value="F-box-like_dom_sf"/>
</dbReference>
<dbReference type="InterPro" id="IPR055411">
    <property type="entry name" value="LRR_FXL15/At3g58940/PEG3-like"/>
</dbReference>